<proteinExistence type="predicted"/>
<accession>A0A7W5ZLY2</accession>
<comment type="caution">
    <text evidence="2">The sequence shown here is derived from an EMBL/GenBank/DDBJ whole genome shotgun (WGS) entry which is preliminary data.</text>
</comment>
<evidence type="ECO:0000313" key="2">
    <source>
        <dbReference type="EMBL" id="MBB3838189.1"/>
    </source>
</evidence>
<gene>
    <name evidence="2" type="ORF">FHS57_002194</name>
</gene>
<name>A0A7W5ZLY2_9BACT</name>
<dbReference type="Proteomes" id="UP000541352">
    <property type="component" value="Unassembled WGS sequence"/>
</dbReference>
<dbReference type="EMBL" id="JACIBY010000004">
    <property type="protein sequence ID" value="MBB3838189.1"/>
    <property type="molecule type" value="Genomic_DNA"/>
</dbReference>
<reference evidence="2 3" key="1">
    <citation type="submission" date="2020-08" db="EMBL/GenBank/DDBJ databases">
        <title>Genomic Encyclopedia of Type Strains, Phase IV (KMG-IV): sequencing the most valuable type-strain genomes for metagenomic binning, comparative biology and taxonomic classification.</title>
        <authorList>
            <person name="Goeker M."/>
        </authorList>
    </citation>
    <scope>NUCLEOTIDE SEQUENCE [LARGE SCALE GENOMIC DNA]</scope>
    <source>
        <strain evidence="2 3">DSM 17976</strain>
    </source>
</reference>
<dbReference type="AlphaFoldDB" id="A0A7W5ZLY2"/>
<keyword evidence="1" id="KW-0732">Signal</keyword>
<organism evidence="2 3">
    <name type="scientific">Runella defluvii</name>
    <dbReference type="NCBI Taxonomy" id="370973"/>
    <lineage>
        <taxon>Bacteria</taxon>
        <taxon>Pseudomonadati</taxon>
        <taxon>Bacteroidota</taxon>
        <taxon>Cytophagia</taxon>
        <taxon>Cytophagales</taxon>
        <taxon>Spirosomataceae</taxon>
        <taxon>Runella</taxon>
    </lineage>
</organism>
<protein>
    <submittedName>
        <fullName evidence="2">Uncharacterized protein</fullName>
    </submittedName>
</protein>
<sequence>MKIISLGLLLTTMVSYLAPPAENYTIEQVTICKNTNSCLTTSQKNRIKESDQYTVEVVLKSTSANFLAQQIQAVQLEVSEISFACARSATDMDNCPAGSSQEWYTMYQNPNPPLSSAVTVINAAKLTKQLSTQHLTLRNSIKKIPVEDVFGPKFDKPTAPTKPTSYQVRLKAENVQFPDWVWGIRVSVYERDGGRNTSAEFKTRF</sequence>
<feature type="chain" id="PRO_5031184125" evidence="1">
    <location>
        <begin position="18"/>
        <end position="205"/>
    </location>
</feature>
<feature type="signal peptide" evidence="1">
    <location>
        <begin position="1"/>
        <end position="17"/>
    </location>
</feature>
<dbReference type="RefSeq" id="WP_183973398.1">
    <property type="nucleotide sequence ID" value="NZ_JACIBY010000004.1"/>
</dbReference>
<evidence type="ECO:0000313" key="3">
    <source>
        <dbReference type="Proteomes" id="UP000541352"/>
    </source>
</evidence>
<keyword evidence="3" id="KW-1185">Reference proteome</keyword>
<evidence type="ECO:0000256" key="1">
    <source>
        <dbReference type="SAM" id="SignalP"/>
    </source>
</evidence>